<feature type="active site" description="Proton acceptor" evidence="19">
    <location>
        <position position="307"/>
    </location>
</feature>
<feature type="domain" description="RIO kinase" evidence="23">
    <location>
        <begin position="134"/>
        <end position="370"/>
    </location>
</feature>
<dbReference type="PROSITE" id="PS01245">
    <property type="entry name" value="RIO1"/>
    <property type="match status" value="1"/>
</dbReference>
<dbReference type="CDD" id="cd05147">
    <property type="entry name" value="RIO1_euk"/>
    <property type="match status" value="1"/>
</dbReference>
<keyword evidence="7" id="KW-0690">Ribosome biogenesis</keyword>
<keyword evidence="25" id="KW-1185">Reference proteome</keyword>
<keyword evidence="15" id="KW-0460">Magnesium</keyword>
<dbReference type="Pfam" id="PF01163">
    <property type="entry name" value="RIO1"/>
    <property type="match status" value="1"/>
</dbReference>
<dbReference type="GO" id="GO:0016787">
    <property type="term" value="F:hydrolase activity"/>
    <property type="evidence" value="ECO:0007669"/>
    <property type="project" value="UniProtKB-KW"/>
</dbReference>
<evidence type="ECO:0000256" key="22">
    <source>
        <dbReference type="SAM" id="MobiDB-lite"/>
    </source>
</evidence>
<dbReference type="InterPro" id="IPR011009">
    <property type="entry name" value="Kinase-like_dom_sf"/>
</dbReference>
<dbReference type="InterPro" id="IPR051272">
    <property type="entry name" value="RIO-type_Ser/Thr_kinase"/>
</dbReference>
<evidence type="ECO:0000256" key="16">
    <source>
        <dbReference type="ARBA" id="ARBA00047899"/>
    </source>
</evidence>
<evidence type="ECO:0000256" key="5">
    <source>
        <dbReference type="ARBA" id="ARBA00016038"/>
    </source>
</evidence>
<dbReference type="SUPFAM" id="SSF56112">
    <property type="entry name" value="Protein kinase-like (PK-like)"/>
    <property type="match status" value="1"/>
</dbReference>
<keyword evidence="6" id="KW-0963">Cytoplasm</keyword>
<dbReference type="EMBL" id="JBANAX010000049">
    <property type="protein sequence ID" value="KAL1224711.1"/>
    <property type="molecule type" value="Genomic_DNA"/>
</dbReference>
<evidence type="ECO:0000256" key="11">
    <source>
        <dbReference type="ARBA" id="ARBA00022741"/>
    </source>
</evidence>
<evidence type="ECO:0000313" key="24">
    <source>
        <dbReference type="EMBL" id="KAL1224711.1"/>
    </source>
</evidence>
<evidence type="ECO:0000259" key="23">
    <source>
        <dbReference type="SMART" id="SM00090"/>
    </source>
</evidence>
<keyword evidence="12 18" id="KW-0418">Kinase</keyword>
<dbReference type="PANTHER" id="PTHR45723">
    <property type="entry name" value="SERINE/THREONINE-PROTEIN KINASE RIO1"/>
    <property type="match status" value="1"/>
</dbReference>
<dbReference type="GO" id="GO:0046872">
    <property type="term" value="F:metal ion binding"/>
    <property type="evidence" value="ECO:0007669"/>
    <property type="project" value="UniProtKB-KW"/>
</dbReference>
<evidence type="ECO:0000256" key="6">
    <source>
        <dbReference type="ARBA" id="ARBA00022490"/>
    </source>
</evidence>
<dbReference type="InterPro" id="IPR018935">
    <property type="entry name" value="RIO_kinase_CS"/>
</dbReference>
<dbReference type="GO" id="GO:0005524">
    <property type="term" value="F:ATP binding"/>
    <property type="evidence" value="ECO:0007669"/>
    <property type="project" value="UniProtKB-KW"/>
</dbReference>
<evidence type="ECO:0000256" key="21">
    <source>
        <dbReference type="PIRSR" id="PIRSR038147-3"/>
    </source>
</evidence>
<comment type="catalytic activity">
    <reaction evidence="17 18">
        <text>L-seryl-[protein] + ATP = O-phospho-L-seryl-[protein] + ADP + H(+)</text>
        <dbReference type="Rhea" id="RHEA:17989"/>
        <dbReference type="Rhea" id="RHEA-COMP:9863"/>
        <dbReference type="Rhea" id="RHEA-COMP:11604"/>
        <dbReference type="ChEBI" id="CHEBI:15378"/>
        <dbReference type="ChEBI" id="CHEBI:29999"/>
        <dbReference type="ChEBI" id="CHEBI:30616"/>
        <dbReference type="ChEBI" id="CHEBI:83421"/>
        <dbReference type="ChEBI" id="CHEBI:456216"/>
        <dbReference type="EC" id="2.7.11.1"/>
    </reaction>
</comment>
<feature type="compositionally biased region" description="Acidic residues" evidence="22">
    <location>
        <begin position="459"/>
        <end position="481"/>
    </location>
</feature>
<feature type="binding site" evidence="21">
    <location>
        <position position="324"/>
    </location>
    <ligand>
        <name>Mg(2+)</name>
        <dbReference type="ChEBI" id="CHEBI:18420"/>
    </ligand>
</feature>
<dbReference type="EC" id="2.7.11.1" evidence="4 18"/>
<keyword evidence="9 18" id="KW-0808">Transferase</keyword>
<evidence type="ECO:0000256" key="10">
    <source>
        <dbReference type="ARBA" id="ARBA00022723"/>
    </source>
</evidence>
<feature type="active site" description="Proton acceptor" evidence="19">
    <location>
        <position position="324"/>
    </location>
</feature>
<comment type="subcellular location">
    <subcellularLocation>
        <location evidence="2">Cytoplasm</location>
    </subcellularLocation>
</comment>
<evidence type="ECO:0000256" key="3">
    <source>
        <dbReference type="ARBA" id="ARBA00009196"/>
    </source>
</evidence>
<evidence type="ECO:0000256" key="20">
    <source>
        <dbReference type="PIRSR" id="PIRSR038147-2"/>
    </source>
</evidence>
<evidence type="ECO:0000256" key="8">
    <source>
        <dbReference type="ARBA" id="ARBA00022527"/>
    </source>
</evidence>
<dbReference type="Proteomes" id="UP001558713">
    <property type="component" value="Unassembled WGS sequence"/>
</dbReference>
<protein>
    <recommendedName>
        <fullName evidence="5 18">Serine/threonine-protein kinase RIO1</fullName>
        <ecNumber evidence="4 18">2.7.11.1</ecNumber>
    </recommendedName>
</protein>
<keyword evidence="14 18" id="KW-0067">ATP-binding</keyword>
<keyword evidence="10" id="KW-0479">Metal-binding</keyword>
<dbReference type="GO" id="GO:0004674">
    <property type="term" value="F:protein serine/threonine kinase activity"/>
    <property type="evidence" value="ECO:0007669"/>
    <property type="project" value="UniProtKB-KW"/>
</dbReference>
<comment type="similarity">
    <text evidence="3 18">Belongs to the protein kinase superfamily. RIO-type Ser/Thr kinase family.</text>
</comment>
<keyword evidence="13" id="KW-0378">Hydrolase</keyword>
<organism evidence="24 25">
    <name type="scientific">Cardamine amara subsp. amara</name>
    <dbReference type="NCBI Taxonomy" id="228776"/>
    <lineage>
        <taxon>Eukaryota</taxon>
        <taxon>Viridiplantae</taxon>
        <taxon>Streptophyta</taxon>
        <taxon>Embryophyta</taxon>
        <taxon>Tracheophyta</taxon>
        <taxon>Spermatophyta</taxon>
        <taxon>Magnoliopsida</taxon>
        <taxon>eudicotyledons</taxon>
        <taxon>Gunneridae</taxon>
        <taxon>Pentapetalae</taxon>
        <taxon>rosids</taxon>
        <taxon>malvids</taxon>
        <taxon>Brassicales</taxon>
        <taxon>Brassicaceae</taxon>
        <taxon>Cardamineae</taxon>
        <taxon>Cardamine</taxon>
    </lineage>
</organism>
<evidence type="ECO:0000256" key="15">
    <source>
        <dbReference type="ARBA" id="ARBA00022842"/>
    </source>
</evidence>
<feature type="binding site" evidence="20">
    <location>
        <position position="263"/>
    </location>
    <ligand>
        <name>ATP</name>
        <dbReference type="ChEBI" id="CHEBI:30616"/>
    </ligand>
</feature>
<evidence type="ECO:0000256" key="13">
    <source>
        <dbReference type="ARBA" id="ARBA00022801"/>
    </source>
</evidence>
<sequence length="526" mass="59661">MEEVTVTPEPPPTIPPVVEYEEEVDDDDDRSLSSDSDIAEALDWLDGRDDDELIGGGFSLHARRPNAHGGHGARLNSSALQPISNKAQKLTSHVRASPLEGWEGRVQVGMSNSVTTAIRGSLRETEIGRSRNTDKADRATVEQALDPRTRMVLFRMLNRGVFNDVNGCISTGKEANVYHATKSDGSELAIKVYKTSVLVFKDRDRYVQGDYRFRNGYCSHNPRKMVKMWAEKEQRNLKRLHAAGIRCPAVILLRLHVLVMEFIGRDGWAAPRLKDAALSLDKLRESYLELIIQMRTLYQKCKLVHGDLSEYNILYFEGHLYIIDVSQSVDLDHPLALNFLREDCDHVSDFFKKHGVAVMTIRELFDFIVDPSISDENVDSYLEEVQRKVIERGEISVEDEIADSVFMKSYIPKSLDAVKNPEADVEKIKSGQDTGDILYQTITGLKDALPKVEEKQIEVDAEEEEEEGSEEESEESEEGLGPEDKKAARKEHKKKVKEEKREARKTKTPKSVKKRKKKVSKPHKTR</sequence>
<name>A0ABD1C5G7_CARAN</name>
<feature type="region of interest" description="Disordered" evidence="22">
    <location>
        <begin position="457"/>
        <end position="526"/>
    </location>
</feature>
<comment type="cofactor">
    <cofactor evidence="1 21">
        <name>Mg(2+)</name>
        <dbReference type="ChEBI" id="CHEBI:18420"/>
    </cofactor>
</comment>
<reference evidence="24 25" key="1">
    <citation type="submission" date="2024-04" db="EMBL/GenBank/DDBJ databases">
        <title>Genome assembly C_amara_ONT_v2.</title>
        <authorList>
            <person name="Yant L."/>
            <person name="Moore C."/>
            <person name="Slenker M."/>
        </authorList>
    </citation>
    <scope>NUCLEOTIDE SEQUENCE [LARGE SCALE GENOMIC DNA]</scope>
    <source>
        <tissue evidence="24">Leaf</tissue>
    </source>
</reference>
<dbReference type="Gene3D" id="3.30.200.20">
    <property type="entry name" value="Phosphorylase Kinase, domain 1"/>
    <property type="match status" value="1"/>
</dbReference>
<dbReference type="SMART" id="SM00090">
    <property type="entry name" value="RIO"/>
    <property type="match status" value="1"/>
</dbReference>
<evidence type="ECO:0000256" key="4">
    <source>
        <dbReference type="ARBA" id="ARBA00012513"/>
    </source>
</evidence>
<comment type="catalytic activity">
    <reaction evidence="16 18">
        <text>L-threonyl-[protein] + ATP = O-phospho-L-threonyl-[protein] + ADP + H(+)</text>
        <dbReference type="Rhea" id="RHEA:46608"/>
        <dbReference type="Rhea" id="RHEA-COMP:11060"/>
        <dbReference type="Rhea" id="RHEA-COMP:11605"/>
        <dbReference type="ChEBI" id="CHEBI:15378"/>
        <dbReference type="ChEBI" id="CHEBI:30013"/>
        <dbReference type="ChEBI" id="CHEBI:30616"/>
        <dbReference type="ChEBI" id="CHEBI:61977"/>
        <dbReference type="ChEBI" id="CHEBI:456216"/>
        <dbReference type="EC" id="2.7.11.1"/>
    </reaction>
</comment>
<evidence type="ECO:0000256" key="7">
    <source>
        <dbReference type="ARBA" id="ARBA00022517"/>
    </source>
</evidence>
<feature type="region of interest" description="Disordered" evidence="22">
    <location>
        <begin position="1"/>
        <end position="35"/>
    </location>
</feature>
<dbReference type="InterPro" id="IPR017407">
    <property type="entry name" value="Ser/Thr_kinase_Rio1"/>
</dbReference>
<evidence type="ECO:0000256" key="19">
    <source>
        <dbReference type="PIRSR" id="PIRSR038147-1"/>
    </source>
</evidence>
<evidence type="ECO:0000313" key="25">
    <source>
        <dbReference type="Proteomes" id="UP001558713"/>
    </source>
</evidence>
<feature type="binding site" evidence="21">
    <location>
        <position position="312"/>
    </location>
    <ligand>
        <name>Mg(2+)</name>
        <dbReference type="ChEBI" id="CHEBI:18420"/>
    </ligand>
</feature>
<feature type="compositionally biased region" description="Basic residues" evidence="22">
    <location>
        <begin position="503"/>
        <end position="526"/>
    </location>
</feature>
<keyword evidence="11 18" id="KW-0547">Nucleotide-binding</keyword>
<dbReference type="GO" id="GO:0005737">
    <property type="term" value="C:cytoplasm"/>
    <property type="evidence" value="ECO:0007669"/>
    <property type="project" value="UniProtKB-SubCell"/>
</dbReference>
<evidence type="ECO:0000256" key="14">
    <source>
        <dbReference type="ARBA" id="ARBA00022840"/>
    </source>
</evidence>
<evidence type="ECO:0000256" key="2">
    <source>
        <dbReference type="ARBA" id="ARBA00004496"/>
    </source>
</evidence>
<gene>
    <name evidence="24" type="ORF">V5N11_001150</name>
</gene>
<dbReference type="AlphaFoldDB" id="A0ABD1C5G7"/>
<accession>A0ABD1C5G7</accession>
<dbReference type="FunFam" id="3.30.200.20:FF:000148">
    <property type="entry name" value="Serine/threonine-protein kinase RIO1"/>
    <property type="match status" value="1"/>
</dbReference>
<evidence type="ECO:0000256" key="12">
    <source>
        <dbReference type="ARBA" id="ARBA00022777"/>
    </source>
</evidence>
<dbReference type="InterPro" id="IPR000687">
    <property type="entry name" value="RIO_kinase"/>
</dbReference>
<feature type="binding site" evidence="20">
    <location>
        <position position="191"/>
    </location>
    <ligand>
        <name>ATP</name>
        <dbReference type="ChEBI" id="CHEBI:30616"/>
    </ligand>
</feature>
<dbReference type="PIRSF" id="PIRSF038147">
    <property type="entry name" value="Ser/Thr_PK_RIO1"/>
    <property type="match status" value="1"/>
</dbReference>
<evidence type="ECO:0000256" key="17">
    <source>
        <dbReference type="ARBA" id="ARBA00048679"/>
    </source>
</evidence>
<evidence type="ECO:0000256" key="18">
    <source>
        <dbReference type="PIRNR" id="PIRNR038147"/>
    </source>
</evidence>
<dbReference type="GO" id="GO:0042254">
    <property type="term" value="P:ribosome biogenesis"/>
    <property type="evidence" value="ECO:0007669"/>
    <property type="project" value="UniProtKB-KW"/>
</dbReference>
<dbReference type="InterPro" id="IPR018934">
    <property type="entry name" value="RIO_dom"/>
</dbReference>
<evidence type="ECO:0000256" key="9">
    <source>
        <dbReference type="ARBA" id="ARBA00022679"/>
    </source>
</evidence>
<feature type="compositionally biased region" description="Acidic residues" evidence="22">
    <location>
        <begin position="19"/>
        <end position="29"/>
    </location>
</feature>
<proteinExistence type="inferred from homology"/>
<keyword evidence="8 18" id="KW-0723">Serine/threonine-protein kinase</keyword>
<evidence type="ECO:0000256" key="1">
    <source>
        <dbReference type="ARBA" id="ARBA00001946"/>
    </source>
</evidence>
<dbReference type="Gene3D" id="1.10.510.10">
    <property type="entry name" value="Transferase(Phosphotransferase) domain 1"/>
    <property type="match status" value="1"/>
</dbReference>
<comment type="caution">
    <text evidence="24">The sequence shown here is derived from an EMBL/GenBank/DDBJ whole genome shotgun (WGS) entry which is preliminary data.</text>
</comment>